<feature type="transmembrane region" description="Helical" evidence="2">
    <location>
        <begin position="1250"/>
        <end position="1270"/>
    </location>
</feature>
<feature type="compositionally biased region" description="Low complexity" evidence="1">
    <location>
        <begin position="891"/>
        <end position="919"/>
    </location>
</feature>
<proteinExistence type="predicted"/>
<keyword evidence="2" id="KW-0812">Transmembrane</keyword>
<feature type="transmembrane region" description="Helical" evidence="2">
    <location>
        <begin position="1323"/>
        <end position="1345"/>
    </location>
</feature>
<feature type="transmembrane region" description="Helical" evidence="2">
    <location>
        <begin position="502"/>
        <end position="523"/>
    </location>
</feature>
<protein>
    <submittedName>
        <fullName evidence="3">Predicted protein</fullName>
    </submittedName>
</protein>
<feature type="transmembrane region" description="Helical" evidence="2">
    <location>
        <begin position="535"/>
        <end position="555"/>
    </location>
</feature>
<name>B0DBQ1_LACBS</name>
<dbReference type="KEGG" id="lbc:LACBIDRAFT_327273"/>
<dbReference type="InParanoid" id="B0DBQ1"/>
<feature type="compositionally biased region" description="Low complexity" evidence="1">
    <location>
        <begin position="126"/>
        <end position="137"/>
    </location>
</feature>
<evidence type="ECO:0000256" key="2">
    <source>
        <dbReference type="SAM" id="Phobius"/>
    </source>
</evidence>
<feature type="region of interest" description="Disordered" evidence="1">
    <location>
        <begin position="123"/>
        <end position="173"/>
    </location>
</feature>
<dbReference type="RefSeq" id="XP_001881291.1">
    <property type="nucleotide sequence ID" value="XM_001881256.1"/>
</dbReference>
<feature type="region of interest" description="Disordered" evidence="1">
    <location>
        <begin position="1"/>
        <end position="32"/>
    </location>
</feature>
<evidence type="ECO:0000313" key="3">
    <source>
        <dbReference type="EMBL" id="EDR08221.1"/>
    </source>
</evidence>
<accession>B0DBQ1</accession>
<keyword evidence="2" id="KW-1133">Transmembrane helix</keyword>
<organism evidence="4">
    <name type="scientific">Laccaria bicolor (strain S238N-H82 / ATCC MYA-4686)</name>
    <name type="common">Bicoloured deceiver</name>
    <name type="synonym">Laccaria laccata var. bicolor</name>
    <dbReference type="NCBI Taxonomy" id="486041"/>
    <lineage>
        <taxon>Eukaryota</taxon>
        <taxon>Fungi</taxon>
        <taxon>Dikarya</taxon>
        <taxon>Basidiomycota</taxon>
        <taxon>Agaricomycotina</taxon>
        <taxon>Agaricomycetes</taxon>
        <taxon>Agaricomycetidae</taxon>
        <taxon>Agaricales</taxon>
        <taxon>Agaricineae</taxon>
        <taxon>Hydnangiaceae</taxon>
        <taxon>Laccaria</taxon>
    </lineage>
</organism>
<feature type="transmembrane region" description="Helical" evidence="2">
    <location>
        <begin position="1282"/>
        <end position="1302"/>
    </location>
</feature>
<reference evidence="3 4" key="1">
    <citation type="journal article" date="2008" name="Nature">
        <title>The genome of Laccaria bicolor provides insights into mycorrhizal symbiosis.</title>
        <authorList>
            <person name="Martin F."/>
            <person name="Aerts A."/>
            <person name="Ahren D."/>
            <person name="Brun A."/>
            <person name="Danchin E.G.J."/>
            <person name="Duchaussoy F."/>
            <person name="Gibon J."/>
            <person name="Kohler A."/>
            <person name="Lindquist E."/>
            <person name="Pereda V."/>
            <person name="Salamov A."/>
            <person name="Shapiro H.J."/>
            <person name="Wuyts J."/>
            <person name="Blaudez D."/>
            <person name="Buee M."/>
            <person name="Brokstein P."/>
            <person name="Canbaeck B."/>
            <person name="Cohen D."/>
            <person name="Courty P.E."/>
            <person name="Coutinho P.M."/>
            <person name="Delaruelle C."/>
            <person name="Detter J.C."/>
            <person name="Deveau A."/>
            <person name="DiFazio S."/>
            <person name="Duplessis S."/>
            <person name="Fraissinet-Tachet L."/>
            <person name="Lucic E."/>
            <person name="Frey-Klett P."/>
            <person name="Fourrey C."/>
            <person name="Feussner I."/>
            <person name="Gay G."/>
            <person name="Grimwood J."/>
            <person name="Hoegger P.J."/>
            <person name="Jain P."/>
            <person name="Kilaru S."/>
            <person name="Labbe J."/>
            <person name="Lin Y.C."/>
            <person name="Legue V."/>
            <person name="Le Tacon F."/>
            <person name="Marmeisse R."/>
            <person name="Melayah D."/>
            <person name="Montanini B."/>
            <person name="Muratet M."/>
            <person name="Nehls U."/>
            <person name="Niculita-Hirzel H."/>
            <person name="Oudot-Le Secq M.P."/>
            <person name="Peter M."/>
            <person name="Quesneville H."/>
            <person name="Rajashekar B."/>
            <person name="Reich M."/>
            <person name="Rouhier N."/>
            <person name="Schmutz J."/>
            <person name="Yin T."/>
            <person name="Chalot M."/>
            <person name="Henrissat B."/>
            <person name="Kuees U."/>
            <person name="Lucas S."/>
            <person name="Van de Peer Y."/>
            <person name="Podila G.K."/>
            <person name="Polle A."/>
            <person name="Pukkila P.J."/>
            <person name="Richardson P.M."/>
            <person name="Rouze P."/>
            <person name="Sanders I.R."/>
            <person name="Stajich J.E."/>
            <person name="Tunlid A."/>
            <person name="Tuskan G."/>
            <person name="Grigoriev I.V."/>
        </authorList>
    </citation>
    <scope>NUCLEOTIDE SEQUENCE [LARGE SCALE GENOMIC DNA]</scope>
    <source>
        <strain evidence="4">S238N-H82 / ATCC MYA-4686</strain>
    </source>
</reference>
<dbReference type="EMBL" id="DS547102">
    <property type="protein sequence ID" value="EDR08221.1"/>
    <property type="molecule type" value="Genomic_DNA"/>
</dbReference>
<keyword evidence="4" id="KW-1185">Reference proteome</keyword>
<gene>
    <name evidence="3" type="ORF">LACBIDRAFT_327273</name>
</gene>
<feature type="transmembrane region" description="Helical" evidence="2">
    <location>
        <begin position="658"/>
        <end position="674"/>
    </location>
</feature>
<dbReference type="OrthoDB" id="2657661at2759"/>
<dbReference type="HOGENOM" id="CLU_254292_0_0_1"/>
<dbReference type="Proteomes" id="UP000001194">
    <property type="component" value="Unassembled WGS sequence"/>
</dbReference>
<feature type="transmembrane region" description="Helical" evidence="2">
    <location>
        <begin position="585"/>
        <end position="606"/>
    </location>
</feature>
<evidence type="ECO:0000256" key="1">
    <source>
        <dbReference type="SAM" id="MobiDB-lite"/>
    </source>
</evidence>
<feature type="region of interest" description="Disordered" evidence="1">
    <location>
        <begin position="887"/>
        <end position="919"/>
    </location>
</feature>
<feature type="transmembrane region" description="Helical" evidence="2">
    <location>
        <begin position="708"/>
        <end position="728"/>
    </location>
</feature>
<sequence length="1401" mass="157148">MRSIGSYADKPPSEKASDEPPIPPTTTITTNDENTISLDDISCSLYPYAFPPRNISRSSHNLAIQASRSSHNLAIASRHASRSSHNLAIASRNASRSSHNLVPESVFGPDSLRAESVNEYTITYQSPSDPSTSPTSPRAGYSFSSPHLLRPNSRSSFPPRERRSRSASPGPSIVAIPEGDVVIQLEDVIHSPSSEVKPALGDDRIYPLAPEFFQRYDRVNHIRIHQDGLFMPIQKVYRTFTTRKRVYTEANLYDEDFLHKVDEDIDTIEDFLQLHGIRLGPTVDLALDLNRLEDGIIATDYYYADHERRIIFFLDEFESTNLPAWSQVTGVNSLSHLRTLSRFMNSRQDTLTMLPNLGIEFEAQYWFSLSHVSLCTLSNVLRAVRVVDSMTSPYSTAPYNLEDLYKILSLTDSLKGRFMYVFIRQRFFDFHGQPCARLDRDQTVYEGVTEKRTLLIKSLSPLLFNAPDVHLRNLEKMWVDGLMHKAVWLQSIAKLNEEWQEFVLYATVILNANVAFLAIQSIDDSAPPYRSPTQVASYLSIIASIGSIILGLLLVRQNRSKEEGTSDDAPPVCSTNVGANPATRAIVGIAILSICVLIFWCIWMAWDKKSADPVDAAAVPVDVDGDGSAKNLSQQDIEKNDTPSLTSMYLSRPPAGRSLWLVLFVLVLVGYGIADRSGLLSPKRPVTPCSWYKRSEWAVLYRPQSSEFAAANAQLFLMLVLSLHRLLLAFRRLLFGKPIFHNALQRLLRRLALFWSLLRPRRRFGGTSRPTPDKPPSEKPSSEPPIPPPTTISTNDKNTISLDDISCSLYPYAYPPRNITLSSHNLGIQASRSSHNLAIASRHASRSSHNLAIASRNASRSSHTLVPESGVFGPDSLRAESLNEYTIPYQSPSDPSTSPTSPRAGYSFSSQSRSASPGPSIVAIPEGDVVIQLEDVIHSPSSEVKPALVDDRIFPLAPQFFQRYDRVNRIYKNPPGWTFYAHPEGVPYFYHAEKVLQTPLVLAHHFIVVTEDIATIEEFLELHGIRLGPTVDLALDLNRSEDGTIITDYYYADHERRIIFFLDEFESSNLPAWSQVPGVNSLSHLRTLSRFMNSRQDTLTMLPNIGIEFEVQYWFGLLHVSLCTISNVLRAVRVVDSMTSPYSTAPYNLEDLYKILSLTNSLKGRFMHIFARQKFFDFHGQPCARLHRGQTVYEGVTEKRTLLIKSLSPLLFNAPDVHLRNLEKMWVDGLMYKDVWLQSIAKLNEEWQEFVLYATVILIANVFLAIQSIDDSAPRYRSLTQVASYLSIIASIASVILGLLFVRQNRSKEEGTSDDAKANPATRAIVGIAILSICVLILWCIWMAWDKKPADPVDAAAAPIDSAGDGSAKNLSQQDVRGLGLRWIWPNIFRKYSYDSGTTVV</sequence>
<keyword evidence="2" id="KW-0472">Membrane</keyword>
<dbReference type="GeneID" id="6076981"/>
<feature type="compositionally biased region" description="Basic and acidic residues" evidence="1">
    <location>
        <begin position="771"/>
        <end position="781"/>
    </location>
</feature>
<feature type="region of interest" description="Disordered" evidence="1">
    <location>
        <begin position="765"/>
        <end position="797"/>
    </location>
</feature>
<evidence type="ECO:0000313" key="4">
    <source>
        <dbReference type="Proteomes" id="UP000001194"/>
    </source>
</evidence>